<feature type="chain" id="PRO_5023124028" evidence="6">
    <location>
        <begin position="23"/>
        <end position="474"/>
    </location>
</feature>
<dbReference type="InterPro" id="IPR036249">
    <property type="entry name" value="Thioredoxin-like_sf"/>
</dbReference>
<proteinExistence type="inferred from homology"/>
<organism evidence="8 9">
    <name type="scientific">Microvenator marinus</name>
    <dbReference type="NCBI Taxonomy" id="2600177"/>
    <lineage>
        <taxon>Bacteria</taxon>
        <taxon>Deltaproteobacteria</taxon>
        <taxon>Bradymonadales</taxon>
        <taxon>Microvenatoraceae</taxon>
        <taxon>Microvenator</taxon>
    </lineage>
</organism>
<dbReference type="PANTHER" id="PTHR13887:SF14">
    <property type="entry name" value="DISULFIDE BOND FORMATION PROTEIN D"/>
    <property type="match status" value="1"/>
</dbReference>
<evidence type="ECO:0000259" key="7">
    <source>
        <dbReference type="PROSITE" id="PS51352"/>
    </source>
</evidence>
<reference evidence="8 9" key="1">
    <citation type="submission" date="2019-08" db="EMBL/GenBank/DDBJ databases">
        <authorList>
            <person name="Liang Q."/>
        </authorList>
    </citation>
    <scope>NUCLEOTIDE SEQUENCE [LARGE SCALE GENOMIC DNA]</scope>
    <source>
        <strain evidence="8 9">V1718</strain>
    </source>
</reference>
<evidence type="ECO:0000313" key="9">
    <source>
        <dbReference type="Proteomes" id="UP000321595"/>
    </source>
</evidence>
<evidence type="ECO:0000256" key="6">
    <source>
        <dbReference type="SAM" id="SignalP"/>
    </source>
</evidence>
<keyword evidence="2 6" id="KW-0732">Signal</keyword>
<dbReference type="EMBL" id="CP042467">
    <property type="protein sequence ID" value="QED27949.1"/>
    <property type="molecule type" value="Genomic_DNA"/>
</dbReference>
<dbReference type="KEGG" id="bbae:FRD01_12015"/>
<evidence type="ECO:0000256" key="3">
    <source>
        <dbReference type="ARBA" id="ARBA00023002"/>
    </source>
</evidence>
<protein>
    <submittedName>
        <fullName evidence="8">Thioredoxin</fullName>
    </submittedName>
</protein>
<keyword evidence="9" id="KW-1185">Reference proteome</keyword>
<evidence type="ECO:0000256" key="5">
    <source>
        <dbReference type="ARBA" id="ARBA00023284"/>
    </source>
</evidence>
<keyword evidence="5" id="KW-0676">Redox-active center</keyword>
<dbReference type="OrthoDB" id="9784686at2"/>
<dbReference type="PANTHER" id="PTHR13887">
    <property type="entry name" value="GLUTATHIONE S-TRANSFERASE KAPPA"/>
    <property type="match status" value="1"/>
</dbReference>
<sequence>MKKNIFAGLLACFALSCASSQPSEMKLEDCVGPDVQKVLTFCASPDAALQATKNVESKKAFASGDDSFNPIPVGDSHTIGPATAPVTIVMFTDLQCGFCARAHSELKAVQAANPEDVRLVFKNMPLPFHEQAVPAALAAMAAGKQGKFWEFVELAYDKQTELAPDFIKAHAAGLGLDMEQFQADFGNEADIEKVQADLNLGVKLGVNGTPTMFINGVRAVGVQTQDELQRLVAQQKAFVDVMRNAGVDHEDIYWRMVAVNYEAPEELPEPEPEEEILEEARYVPVGTSPVKGPIDAPVTIVVFSEFQCPFCSRILPVFEEIHAKYPDKVRFVYKHFPLDFHPQAMPAALASMAAQDAGKFWEYHDILFANQDALDNAKLAEYGAEVGVDAAAIEAALSNEAYQARVIEDLKLAQVVGVNGTPTSFVNGIIVRGAVPDGWTELIDSQIELAESIKDRGLSGEDLYQALVELNNAE</sequence>
<comment type="similarity">
    <text evidence="1">Belongs to the thioredoxin family. DsbA subfamily.</text>
</comment>
<gene>
    <name evidence="8" type="ORF">FRD01_12015</name>
</gene>
<feature type="domain" description="Thioredoxin" evidence="7">
    <location>
        <begin position="38"/>
        <end position="237"/>
    </location>
</feature>
<evidence type="ECO:0000256" key="2">
    <source>
        <dbReference type="ARBA" id="ARBA00022729"/>
    </source>
</evidence>
<keyword evidence="3" id="KW-0560">Oxidoreductase</keyword>
<dbReference type="PROSITE" id="PS51257">
    <property type="entry name" value="PROKAR_LIPOPROTEIN"/>
    <property type="match status" value="1"/>
</dbReference>
<dbReference type="SUPFAM" id="SSF52833">
    <property type="entry name" value="Thioredoxin-like"/>
    <property type="match status" value="2"/>
</dbReference>
<feature type="domain" description="Thioredoxin" evidence="7">
    <location>
        <begin position="257"/>
        <end position="448"/>
    </location>
</feature>
<dbReference type="Proteomes" id="UP000321595">
    <property type="component" value="Chromosome"/>
</dbReference>
<dbReference type="Gene3D" id="3.40.30.10">
    <property type="entry name" value="Glutaredoxin"/>
    <property type="match status" value="2"/>
</dbReference>
<evidence type="ECO:0000256" key="1">
    <source>
        <dbReference type="ARBA" id="ARBA00005791"/>
    </source>
</evidence>
<keyword evidence="4" id="KW-1015">Disulfide bond</keyword>
<accession>A0A5B8XWU6</accession>
<dbReference type="GO" id="GO:0016491">
    <property type="term" value="F:oxidoreductase activity"/>
    <property type="evidence" value="ECO:0007669"/>
    <property type="project" value="UniProtKB-KW"/>
</dbReference>
<dbReference type="InterPro" id="IPR013766">
    <property type="entry name" value="Thioredoxin_domain"/>
</dbReference>
<dbReference type="PROSITE" id="PS51352">
    <property type="entry name" value="THIOREDOXIN_2"/>
    <property type="match status" value="2"/>
</dbReference>
<dbReference type="AlphaFoldDB" id="A0A5B8XWU6"/>
<dbReference type="Pfam" id="PF13462">
    <property type="entry name" value="Thioredoxin_4"/>
    <property type="match status" value="2"/>
</dbReference>
<dbReference type="InterPro" id="IPR012336">
    <property type="entry name" value="Thioredoxin-like_fold"/>
</dbReference>
<evidence type="ECO:0000256" key="4">
    <source>
        <dbReference type="ARBA" id="ARBA00023157"/>
    </source>
</evidence>
<dbReference type="RefSeq" id="WP_146959946.1">
    <property type="nucleotide sequence ID" value="NZ_CP042467.1"/>
</dbReference>
<evidence type="ECO:0000313" key="8">
    <source>
        <dbReference type="EMBL" id="QED27949.1"/>
    </source>
</evidence>
<feature type="signal peptide" evidence="6">
    <location>
        <begin position="1"/>
        <end position="22"/>
    </location>
</feature>
<name>A0A5B8XWU6_9DELT</name>